<protein>
    <recommendedName>
        <fullName evidence="3">DUF2268 domain-containing protein</fullName>
    </recommendedName>
</protein>
<evidence type="ECO:0000313" key="1">
    <source>
        <dbReference type="EMBL" id="OUP61663.1"/>
    </source>
</evidence>
<evidence type="ECO:0000313" key="2">
    <source>
        <dbReference type="Proteomes" id="UP000195447"/>
    </source>
</evidence>
<name>A0A1Y4LYJ7_9FIRM</name>
<evidence type="ECO:0008006" key="3">
    <source>
        <dbReference type="Google" id="ProtNLM"/>
    </source>
</evidence>
<keyword evidence="2" id="KW-1185">Reference proteome</keyword>
<dbReference type="Proteomes" id="UP000195447">
    <property type="component" value="Unassembled WGS sequence"/>
</dbReference>
<organism evidence="1 2">
    <name type="scientific">Faecalitalea cylindroides</name>
    <dbReference type="NCBI Taxonomy" id="39483"/>
    <lineage>
        <taxon>Bacteria</taxon>
        <taxon>Bacillati</taxon>
        <taxon>Bacillota</taxon>
        <taxon>Erysipelotrichia</taxon>
        <taxon>Erysipelotrichales</taxon>
        <taxon>Erysipelotrichaceae</taxon>
        <taxon>Faecalitalea</taxon>
    </lineage>
</organism>
<comment type="caution">
    <text evidence="1">The sequence shown here is derived from an EMBL/GenBank/DDBJ whole genome shotgun (WGS) entry which is preliminary data.</text>
</comment>
<dbReference type="EMBL" id="NFKM01000002">
    <property type="protein sequence ID" value="OUP61663.1"/>
    <property type="molecule type" value="Genomic_DNA"/>
</dbReference>
<reference evidence="2" key="1">
    <citation type="submission" date="2017-04" db="EMBL/GenBank/DDBJ databases">
        <title>Function of individual gut microbiota members based on whole genome sequencing of pure cultures obtained from chicken caecum.</title>
        <authorList>
            <person name="Medvecky M."/>
            <person name="Cejkova D."/>
            <person name="Polansky O."/>
            <person name="Karasova D."/>
            <person name="Kubasova T."/>
            <person name="Cizek A."/>
            <person name="Rychlik I."/>
        </authorList>
    </citation>
    <scope>NUCLEOTIDE SEQUENCE [LARGE SCALE GENOMIC DNA]</scope>
    <source>
        <strain evidence="2">An178</strain>
    </source>
</reference>
<gene>
    <name evidence="1" type="ORF">B5F14_01535</name>
</gene>
<proteinExistence type="predicted"/>
<dbReference type="RefSeq" id="WP_087158106.1">
    <property type="nucleotide sequence ID" value="NZ_NFKM01000002.1"/>
</dbReference>
<dbReference type="AlphaFoldDB" id="A0A1Y4LYJ7"/>
<accession>A0A1Y4LYJ7</accession>
<sequence length="180" mass="21270">MNLKQYIDFLCDLLAIDIPKVQIHQNNKYMDIDGNICNHFTLKKTSIATAYPTENLICIDMDRANNDLIYAIIAHELRHIYQYQAVQNPSWKEELSSVWELEFATYEDSSHEDYENQSTEIDAWAFAKLIFNFIFRKDFTVHCNQNALDIRLQELTIDFPRDDIIDSYEFCIGEFNNYDA</sequence>